<dbReference type="AlphaFoldDB" id="A0A5K7ZWT0"/>
<evidence type="ECO:0000313" key="3">
    <source>
        <dbReference type="Proteomes" id="UP000425960"/>
    </source>
</evidence>
<name>A0A5K7ZWT0_9BACT</name>
<protein>
    <recommendedName>
        <fullName evidence="1">Pyridoxamine 5'-phosphate oxidase Alr4036 family FMN-binding domain-containing protein</fullName>
    </recommendedName>
</protein>
<evidence type="ECO:0000259" key="1">
    <source>
        <dbReference type="Pfam" id="PF12766"/>
    </source>
</evidence>
<dbReference type="RefSeq" id="WP_155324450.1">
    <property type="nucleotide sequence ID" value="NZ_AP021876.1"/>
</dbReference>
<dbReference type="KEGG" id="dov:DSCO28_51370"/>
<dbReference type="Pfam" id="PF12766">
    <property type="entry name" value="Pyridox_oxase_2"/>
    <property type="match status" value="1"/>
</dbReference>
<dbReference type="InterPro" id="IPR012349">
    <property type="entry name" value="Split_barrel_FMN-bd"/>
</dbReference>
<dbReference type="SUPFAM" id="SSF50475">
    <property type="entry name" value="FMN-binding split barrel"/>
    <property type="match status" value="1"/>
</dbReference>
<feature type="domain" description="Pyridoxamine 5'-phosphate oxidase Alr4036 family FMN-binding" evidence="1">
    <location>
        <begin position="43"/>
        <end position="102"/>
    </location>
</feature>
<sequence>MAQKKDSLDHVLVSVWAMLARGASRVTDPFNRPALASGNSSGCGVRTVILRQADEAGRRLICYADVRSPKIAEIEACGSVQWLFYHPRKMVQVRVAGPATVHTDDATAEAQWNRVKGFSRLSYCAERPPGSVLDQPSSGLSARLLSDLPKLMQSNAGRANFAVIEGQVAVIDWLKLRPSGNVRARFHWDADGLKASWIVP</sequence>
<dbReference type="Gene3D" id="2.30.110.10">
    <property type="entry name" value="Electron Transport, Fmn-binding Protein, Chain A"/>
    <property type="match status" value="1"/>
</dbReference>
<evidence type="ECO:0000313" key="2">
    <source>
        <dbReference type="EMBL" id="BBO84571.1"/>
    </source>
</evidence>
<organism evidence="2 3">
    <name type="scientific">Desulfosarcina ovata subsp. sediminis</name>
    <dbReference type="NCBI Taxonomy" id="885957"/>
    <lineage>
        <taxon>Bacteria</taxon>
        <taxon>Pseudomonadati</taxon>
        <taxon>Thermodesulfobacteriota</taxon>
        <taxon>Desulfobacteria</taxon>
        <taxon>Desulfobacterales</taxon>
        <taxon>Desulfosarcinaceae</taxon>
        <taxon>Desulfosarcina</taxon>
    </lineage>
</organism>
<accession>A0A5K7ZWT0</accession>
<dbReference type="InterPro" id="IPR024624">
    <property type="entry name" value="Pyridox_Oxase_Alr4036_FMN-bd"/>
</dbReference>
<dbReference type="EMBL" id="AP021876">
    <property type="protein sequence ID" value="BBO84571.1"/>
    <property type="molecule type" value="Genomic_DNA"/>
</dbReference>
<gene>
    <name evidence="2" type="ORF">DSCO28_51370</name>
</gene>
<dbReference type="GO" id="GO:0010181">
    <property type="term" value="F:FMN binding"/>
    <property type="evidence" value="ECO:0007669"/>
    <property type="project" value="InterPro"/>
</dbReference>
<reference evidence="2 3" key="1">
    <citation type="submission" date="2019-11" db="EMBL/GenBank/DDBJ databases">
        <title>Comparative genomics of hydrocarbon-degrading Desulfosarcina strains.</title>
        <authorList>
            <person name="Watanabe M."/>
            <person name="Kojima H."/>
            <person name="Fukui M."/>
        </authorList>
    </citation>
    <scope>NUCLEOTIDE SEQUENCE [LARGE SCALE GENOMIC DNA]</scope>
    <source>
        <strain evidence="2 3">28bB2T</strain>
    </source>
</reference>
<proteinExistence type="predicted"/>
<dbReference type="Proteomes" id="UP000425960">
    <property type="component" value="Chromosome"/>
</dbReference>